<dbReference type="AlphaFoldDB" id="A0A395T9P9"/>
<sequence length="144" mass="15600">MHISTFLTGLLATGATLLNTVDAGCYNGGRSMTAILLKYHAQRACEGYDGKQGDFQGYFPANSFRRTCVNLEGGRVLMEVGNLNTRDGFDIKDSDCTKELQAVVNKCPQLGLSSQGGRFDSSGWTFRVDPNDGKCKSGDFINTP</sequence>
<gene>
    <name evidence="2" type="ORF">FLONG3_696</name>
</gene>
<dbReference type="Proteomes" id="UP000266234">
    <property type="component" value="Unassembled WGS sequence"/>
</dbReference>
<evidence type="ECO:0008006" key="4">
    <source>
        <dbReference type="Google" id="ProtNLM"/>
    </source>
</evidence>
<feature type="chain" id="PRO_5017301569" description="Secreted protein" evidence="1">
    <location>
        <begin position="24"/>
        <end position="144"/>
    </location>
</feature>
<accession>A0A395T9P9</accession>
<organism evidence="2 3">
    <name type="scientific">Fusarium longipes</name>
    <dbReference type="NCBI Taxonomy" id="694270"/>
    <lineage>
        <taxon>Eukaryota</taxon>
        <taxon>Fungi</taxon>
        <taxon>Dikarya</taxon>
        <taxon>Ascomycota</taxon>
        <taxon>Pezizomycotina</taxon>
        <taxon>Sordariomycetes</taxon>
        <taxon>Hypocreomycetidae</taxon>
        <taxon>Hypocreales</taxon>
        <taxon>Nectriaceae</taxon>
        <taxon>Fusarium</taxon>
    </lineage>
</organism>
<name>A0A395T9P9_9HYPO</name>
<reference evidence="2 3" key="1">
    <citation type="journal article" date="2018" name="PLoS Pathog.">
        <title>Evolution of structural diversity of trichothecenes, a family of toxins produced by plant pathogenic and entomopathogenic fungi.</title>
        <authorList>
            <person name="Proctor R.H."/>
            <person name="McCormick S.P."/>
            <person name="Kim H.S."/>
            <person name="Cardoza R.E."/>
            <person name="Stanley A.M."/>
            <person name="Lindo L."/>
            <person name="Kelly A."/>
            <person name="Brown D.W."/>
            <person name="Lee T."/>
            <person name="Vaughan M.M."/>
            <person name="Alexander N.J."/>
            <person name="Busman M."/>
            <person name="Gutierrez S."/>
        </authorList>
    </citation>
    <scope>NUCLEOTIDE SEQUENCE [LARGE SCALE GENOMIC DNA]</scope>
    <source>
        <strain evidence="2 3">NRRL 20695</strain>
    </source>
</reference>
<proteinExistence type="predicted"/>
<dbReference type="OrthoDB" id="4825549at2759"/>
<keyword evidence="1" id="KW-0732">Signal</keyword>
<comment type="caution">
    <text evidence="2">The sequence shown here is derived from an EMBL/GenBank/DDBJ whole genome shotgun (WGS) entry which is preliminary data.</text>
</comment>
<evidence type="ECO:0000313" key="2">
    <source>
        <dbReference type="EMBL" id="RGP81159.1"/>
    </source>
</evidence>
<evidence type="ECO:0000256" key="1">
    <source>
        <dbReference type="SAM" id="SignalP"/>
    </source>
</evidence>
<feature type="signal peptide" evidence="1">
    <location>
        <begin position="1"/>
        <end position="23"/>
    </location>
</feature>
<dbReference type="STRING" id="694270.A0A395T9P9"/>
<protein>
    <recommendedName>
        <fullName evidence="4">Secreted protein</fullName>
    </recommendedName>
</protein>
<dbReference type="EMBL" id="PXOG01000014">
    <property type="protein sequence ID" value="RGP81159.1"/>
    <property type="molecule type" value="Genomic_DNA"/>
</dbReference>
<keyword evidence="3" id="KW-1185">Reference proteome</keyword>
<evidence type="ECO:0000313" key="3">
    <source>
        <dbReference type="Proteomes" id="UP000266234"/>
    </source>
</evidence>